<accession>A0AA35J484</accession>
<evidence type="ECO:0000313" key="1">
    <source>
        <dbReference type="EMBL" id="CAI4046018.1"/>
    </source>
</evidence>
<dbReference type="InterPro" id="IPR045464">
    <property type="entry name" value="Hrt3/FBXO9_C"/>
</dbReference>
<protein>
    <submittedName>
        <fullName evidence="1">Uncharacterized protein</fullName>
    </submittedName>
</protein>
<proteinExistence type="predicted"/>
<reference evidence="1" key="1">
    <citation type="submission" date="2022-10" db="EMBL/GenBank/DDBJ databases">
        <authorList>
            <person name="Byrne P K."/>
        </authorList>
    </citation>
    <scope>NUCLEOTIDE SEQUENCE</scope>
    <source>
        <strain evidence="1">IFO1802</strain>
    </source>
</reference>
<sequence>MTVDYEKDPRAKEAIAIWEKGVLKEKDGSMSDAINFYRSALKIHDNVERLYRKKLHDEWILHKKLSELSVVPKDSSEQNGTGKDALHGGENVDLPPCWILEILPNDILLRIIKRVVLMSGESWVNLSMSCSTFNKLCFHDSMPFKTFAKYIYSKQKYNQMAMDLNGITNVCTFEKEMWQGDDIRMLNERPYIKFEGIYISVVNYLRYGSNAEGSSSLLNPVHMITYYRYFRFYENGQCLRLLTTDEPSFVVKHFAKENKPKHSDTCYWTLGFDYNFGHLKIMRSDEKYTFVEEFQIKNQGTKRYQRLKWLSSTVMDKEGNMSDCSLKNEKSFVFSRVKSFKSVGSNR</sequence>
<dbReference type="PANTHER" id="PTHR12874">
    <property type="entry name" value="F-BOX ONLY PROTEIN 48-RELATED"/>
    <property type="match status" value="1"/>
</dbReference>
<dbReference type="GO" id="GO:0019005">
    <property type="term" value="C:SCF ubiquitin ligase complex"/>
    <property type="evidence" value="ECO:0007669"/>
    <property type="project" value="TreeGrafter"/>
</dbReference>
<dbReference type="OrthoDB" id="2117972at2759"/>
<dbReference type="SUPFAM" id="SSF81383">
    <property type="entry name" value="F-box domain"/>
    <property type="match status" value="1"/>
</dbReference>
<keyword evidence="2" id="KW-1185">Reference proteome</keyword>
<gene>
    <name evidence="1" type="primary">SKDI12G1470</name>
    <name evidence="1" type="ORF">SKDI_12G1470</name>
</gene>
<dbReference type="PANTHER" id="PTHR12874:SF9">
    <property type="entry name" value="F-BOX ONLY PROTEIN 48"/>
    <property type="match status" value="1"/>
</dbReference>
<dbReference type="GO" id="GO:0031146">
    <property type="term" value="P:SCF-dependent proteasomal ubiquitin-dependent protein catabolic process"/>
    <property type="evidence" value="ECO:0007669"/>
    <property type="project" value="TreeGrafter"/>
</dbReference>
<organism evidence="1 2">
    <name type="scientific">Saccharomyces kudriavzevii (strain ATCC MYA-4449 / AS 2.2408 / CBS 8840 / NBRC 1802 / NCYC 2889)</name>
    <name type="common">Yeast</name>
    <dbReference type="NCBI Taxonomy" id="226230"/>
    <lineage>
        <taxon>Eukaryota</taxon>
        <taxon>Fungi</taxon>
        <taxon>Dikarya</taxon>
        <taxon>Ascomycota</taxon>
        <taxon>Saccharomycotina</taxon>
        <taxon>Saccharomycetes</taxon>
        <taxon>Saccharomycetales</taxon>
        <taxon>Saccharomycetaceae</taxon>
        <taxon>Saccharomyces</taxon>
    </lineage>
</organism>
<dbReference type="GO" id="GO:0005737">
    <property type="term" value="C:cytoplasm"/>
    <property type="evidence" value="ECO:0007669"/>
    <property type="project" value="TreeGrafter"/>
</dbReference>
<name>A0AA35J484_SACK1</name>
<dbReference type="Proteomes" id="UP001162087">
    <property type="component" value="Chromosome 12"/>
</dbReference>
<dbReference type="EMBL" id="OX365907">
    <property type="protein sequence ID" value="CAI4046018.1"/>
    <property type="molecule type" value="Genomic_DNA"/>
</dbReference>
<dbReference type="CDD" id="cd09917">
    <property type="entry name" value="F-box_SF"/>
    <property type="match status" value="1"/>
</dbReference>
<evidence type="ECO:0000313" key="2">
    <source>
        <dbReference type="Proteomes" id="UP001162087"/>
    </source>
</evidence>
<dbReference type="Pfam" id="PF19270">
    <property type="entry name" value="FBO_C"/>
    <property type="match status" value="1"/>
</dbReference>
<dbReference type="InterPro" id="IPR036047">
    <property type="entry name" value="F-box-like_dom_sf"/>
</dbReference>